<proteinExistence type="predicted"/>
<dbReference type="PANTHER" id="PTHR43003">
    <property type="entry name" value="DNA-3-METHYLADENINE GLYCOSYLASE"/>
    <property type="match status" value="1"/>
</dbReference>
<gene>
    <name evidence="6" type="ORF">LRS13_22990</name>
</gene>
<dbReference type="SUPFAM" id="SSF48150">
    <property type="entry name" value="DNA-glycosylase"/>
    <property type="match status" value="1"/>
</dbReference>
<protein>
    <recommendedName>
        <fullName evidence="2">DNA-3-methyladenine glycosylase II</fullName>
        <ecNumber evidence="2">3.2.2.21</ecNumber>
    </recommendedName>
</protein>
<evidence type="ECO:0000256" key="3">
    <source>
        <dbReference type="ARBA" id="ARBA00022763"/>
    </source>
</evidence>
<dbReference type="Proteomes" id="UP001058860">
    <property type="component" value="Chromosome"/>
</dbReference>
<organism evidence="6 7">
    <name type="scientific">Svornostia abyssi</name>
    <dbReference type="NCBI Taxonomy" id="2898438"/>
    <lineage>
        <taxon>Bacteria</taxon>
        <taxon>Bacillati</taxon>
        <taxon>Actinomycetota</taxon>
        <taxon>Thermoleophilia</taxon>
        <taxon>Solirubrobacterales</taxon>
        <taxon>Baekduiaceae</taxon>
        <taxon>Svornostia</taxon>
    </lineage>
</organism>
<reference evidence="7" key="1">
    <citation type="submission" date="2021-11" db="EMBL/GenBank/DDBJ databases">
        <title>Cultivation dependent microbiological survey of springs from the worlds oldest radium mine currently devoted to the extraction of radon-saturated water.</title>
        <authorList>
            <person name="Kapinusova G."/>
            <person name="Smrhova T."/>
            <person name="Strejcek M."/>
            <person name="Suman J."/>
            <person name="Jani K."/>
            <person name="Pajer P."/>
            <person name="Uhlik O."/>
        </authorList>
    </citation>
    <scope>NUCLEOTIDE SEQUENCE [LARGE SCALE GENOMIC DNA]</scope>
    <source>
        <strain evidence="7">J379</strain>
    </source>
</reference>
<evidence type="ECO:0000259" key="5">
    <source>
        <dbReference type="SMART" id="SM00478"/>
    </source>
</evidence>
<keyword evidence="4" id="KW-0234">DNA repair</keyword>
<sequence>MPATDDGVAHLRAADPVLDALIDRVGALPTDEDEAESRGRPDDHYGALVRSIVGQQLSTKAARAIYLRLTARFDGRTPTPEQVLADDPEELRAAAGLSRMKVSFLRSLAEHVQDGTLELDRIAELPDDEIITELITVKGIGEWSAHMYLMFHLRRPDVLAWGDLGVRRAVQLAYGLQDAPLRAELTEMAEPWRPHRTLACRYLWRSLDATPIDES</sequence>
<evidence type="ECO:0000256" key="2">
    <source>
        <dbReference type="ARBA" id="ARBA00012000"/>
    </source>
</evidence>
<comment type="catalytic activity">
    <reaction evidence="1">
        <text>Hydrolysis of alkylated DNA, releasing 3-methyladenine, 3-methylguanine, 7-methylguanine and 7-methyladenine.</text>
        <dbReference type="EC" id="3.2.2.21"/>
    </reaction>
</comment>
<keyword evidence="3" id="KW-0227">DNA damage</keyword>
<accession>A0ABY5PFU2</accession>
<evidence type="ECO:0000256" key="1">
    <source>
        <dbReference type="ARBA" id="ARBA00000086"/>
    </source>
</evidence>
<dbReference type="Gene3D" id="1.10.1670.40">
    <property type="match status" value="1"/>
</dbReference>
<evidence type="ECO:0000256" key="4">
    <source>
        <dbReference type="ARBA" id="ARBA00023204"/>
    </source>
</evidence>
<name>A0ABY5PFU2_9ACTN</name>
<dbReference type="PANTHER" id="PTHR43003:SF5">
    <property type="entry name" value="DNA-3-METHYLADENINE GLYCOSYLASE"/>
    <property type="match status" value="1"/>
</dbReference>
<evidence type="ECO:0000313" key="7">
    <source>
        <dbReference type="Proteomes" id="UP001058860"/>
    </source>
</evidence>
<dbReference type="InterPro" id="IPR011257">
    <property type="entry name" value="DNA_glycosylase"/>
</dbReference>
<dbReference type="InterPro" id="IPR003265">
    <property type="entry name" value="HhH-GPD_domain"/>
</dbReference>
<dbReference type="EC" id="3.2.2.21" evidence="2"/>
<feature type="domain" description="HhH-GPD" evidence="5">
    <location>
        <begin position="53"/>
        <end position="208"/>
    </location>
</feature>
<keyword evidence="7" id="KW-1185">Reference proteome</keyword>
<dbReference type="Pfam" id="PF00730">
    <property type="entry name" value="HhH-GPD"/>
    <property type="match status" value="1"/>
</dbReference>
<dbReference type="SMART" id="SM00478">
    <property type="entry name" value="ENDO3c"/>
    <property type="match status" value="1"/>
</dbReference>
<dbReference type="Gene3D" id="1.10.340.30">
    <property type="entry name" value="Hypothetical protein, domain 2"/>
    <property type="match status" value="1"/>
</dbReference>
<dbReference type="InterPro" id="IPR051912">
    <property type="entry name" value="Alkylbase_DNA_Glycosylase/TA"/>
</dbReference>
<evidence type="ECO:0000313" key="6">
    <source>
        <dbReference type="EMBL" id="UUY03501.1"/>
    </source>
</evidence>
<dbReference type="CDD" id="cd00056">
    <property type="entry name" value="ENDO3c"/>
    <property type="match status" value="1"/>
</dbReference>
<dbReference type="RefSeq" id="WP_353864006.1">
    <property type="nucleotide sequence ID" value="NZ_CP088295.1"/>
</dbReference>
<dbReference type="EMBL" id="CP088295">
    <property type="protein sequence ID" value="UUY03501.1"/>
    <property type="molecule type" value="Genomic_DNA"/>
</dbReference>